<evidence type="ECO:0000256" key="1">
    <source>
        <dbReference type="SAM" id="MobiDB-lite"/>
    </source>
</evidence>
<dbReference type="Proteomes" id="UP000016926">
    <property type="component" value="Unassembled WGS sequence"/>
</dbReference>
<proteinExistence type="predicted"/>
<accession>M7XYY3</accession>
<dbReference type="EMBL" id="KB722643">
    <property type="protein sequence ID" value="EMS25523.1"/>
    <property type="molecule type" value="Genomic_DNA"/>
</dbReference>
<evidence type="ECO:0000313" key="3">
    <source>
        <dbReference type="Proteomes" id="UP000016926"/>
    </source>
</evidence>
<feature type="compositionally biased region" description="Polar residues" evidence="1">
    <location>
        <begin position="124"/>
        <end position="139"/>
    </location>
</feature>
<reference evidence="2 3" key="1">
    <citation type="journal article" date="2012" name="Nat. Commun.">
        <title>A multi-omic map of the lipid-producing yeast Rhodosporidium toruloides.</title>
        <authorList>
            <person name="Zhu Z."/>
            <person name="Zhang S."/>
            <person name="Liu H."/>
            <person name="Shen H."/>
            <person name="Lin X."/>
            <person name="Yang F."/>
            <person name="Zhou Y.J."/>
            <person name="Jin G."/>
            <person name="Ye M."/>
            <person name="Zou H."/>
            <person name="Zou H."/>
            <person name="Zhao Z.K."/>
        </authorList>
    </citation>
    <scope>NUCLEOTIDE SEQUENCE [LARGE SCALE GENOMIC DNA]</scope>
    <source>
        <strain evidence="2 3">NP11</strain>
    </source>
</reference>
<dbReference type="HOGENOM" id="CLU_600133_0_0_1"/>
<feature type="region of interest" description="Disordered" evidence="1">
    <location>
        <begin position="67"/>
        <end position="87"/>
    </location>
</feature>
<dbReference type="GeneID" id="27367265"/>
<feature type="region of interest" description="Disordered" evidence="1">
    <location>
        <begin position="289"/>
        <end position="322"/>
    </location>
</feature>
<dbReference type="RefSeq" id="XP_016276642.1">
    <property type="nucleotide sequence ID" value="XM_016416923.1"/>
</dbReference>
<feature type="compositionally biased region" description="Polar residues" evidence="1">
    <location>
        <begin position="168"/>
        <end position="177"/>
    </location>
</feature>
<dbReference type="OrthoDB" id="10652151at2759"/>
<feature type="compositionally biased region" description="Acidic residues" evidence="1">
    <location>
        <begin position="101"/>
        <end position="110"/>
    </location>
</feature>
<organism evidence="2 3">
    <name type="scientific">Rhodotorula toruloides (strain NP11)</name>
    <name type="common">Yeast</name>
    <name type="synonym">Rhodosporidium toruloides</name>
    <dbReference type="NCBI Taxonomy" id="1130832"/>
    <lineage>
        <taxon>Eukaryota</taxon>
        <taxon>Fungi</taxon>
        <taxon>Dikarya</taxon>
        <taxon>Basidiomycota</taxon>
        <taxon>Pucciniomycotina</taxon>
        <taxon>Microbotryomycetes</taxon>
        <taxon>Sporidiobolales</taxon>
        <taxon>Sporidiobolaceae</taxon>
        <taxon>Rhodotorula</taxon>
    </lineage>
</organism>
<keyword evidence="3" id="KW-1185">Reference proteome</keyword>
<gene>
    <name evidence="2" type="ORF">RHTO_03252</name>
</gene>
<name>M7XYY3_RHOT1</name>
<feature type="region of interest" description="Disordered" evidence="1">
    <location>
        <begin position="100"/>
        <end position="178"/>
    </location>
</feature>
<evidence type="ECO:0000313" key="2">
    <source>
        <dbReference type="EMBL" id="EMS25523.1"/>
    </source>
</evidence>
<dbReference type="AlphaFoldDB" id="M7XYY3"/>
<protein>
    <submittedName>
        <fullName evidence="2">Transcription factor, TEA/ATTS family</fullName>
    </submittedName>
</protein>
<sequence>MLDWLYSPQKAAGNDVPIDPALTEAGTTLAPFDPFLGRTRRKASAGVTDAIKAELYDSDELEYADYGREASQQPHSGPRPISQPRRRATKGFMEALRGEADDSDEHENLDEAQNQPAADGASVGQDSPLAQNNASTSASRALRSPTERKKTVKSVQGAAQAPRKRGKTSQAAPSSDRWTAAEHEALLRATDLVSIPGTALVWLGFEELRRPQLLAEYIRRQTGTIKTSSQINRRLTRITRLPAMRDRVRGSEMSLKEARETDWHARLGPDRFPHTKPVSLLDTYGTTTAKKGAAPASPIADLDSNRAKKPRLSPPDGTSTPAADFATASNAYTSGSGLALDQEGALKRVTFFEGPLDDQPKPRVRSKKPKSRPFVIDLSAILSSLVPGRDLTTSAHALFACGITSTSHFADLLIFDKDVANVFVDIVGRRMELSAFEVAWTKKALETGRNRIALEG</sequence>